<sequence>MWPAGSVTSESMGCFLRDNVLSEEEQNALAATPAHPAGLYALYASCLAGNLVEQLWNFAWPAAIALSHPSLLPVAVIGFFAKVAAQLLSVGMIIHARAIHPTSVSCVLVQPWFVVLVIALAVERLSGLALGVAMERDWVVLLAGTNRPVALAQANAILSRIDLLSEIAGASLFGIFLSRYEPATCLKLAASLMIGSLPVVVVLTSLTNWLSAGVLDHAKCPQTGCGCSSGGLISNSENILSSSVEAIKHGWFEYIQQPVLPASLAYVLLYFNVVLAPGGLMTAFLTQH</sequence>
<keyword evidence="6" id="KW-0406">Ion transport</keyword>
<reference evidence="7" key="1">
    <citation type="submission" date="2020-06" db="EMBL/GenBank/DDBJ databases">
        <authorList>
            <person name="Li T."/>
            <person name="Hu X."/>
            <person name="Zhang T."/>
            <person name="Song X."/>
            <person name="Zhang H."/>
            <person name="Dai N."/>
            <person name="Sheng W."/>
            <person name="Hou X."/>
            <person name="Wei L."/>
        </authorList>
    </citation>
    <scope>NUCLEOTIDE SEQUENCE</scope>
    <source>
        <strain evidence="7">G02</strain>
        <tissue evidence="7">Leaf</tissue>
    </source>
</reference>
<feature type="non-terminal residue" evidence="7">
    <location>
        <position position="288"/>
    </location>
</feature>
<evidence type="ECO:0000256" key="1">
    <source>
        <dbReference type="ARBA" id="ARBA00004141"/>
    </source>
</evidence>
<keyword evidence="4 6" id="KW-1133">Transmembrane helix</keyword>
<dbReference type="PANTHER" id="PTHR11660:SF53">
    <property type="entry name" value="SOLUTE CARRIER FAMILY 40 MEMBER 3, CHLOROPLASTIC"/>
    <property type="match status" value="1"/>
</dbReference>
<dbReference type="GO" id="GO:0005381">
    <property type="term" value="F:iron ion transmembrane transporter activity"/>
    <property type="evidence" value="ECO:0007669"/>
    <property type="project" value="UniProtKB-UniRule"/>
</dbReference>
<gene>
    <name evidence="7" type="ORF">Sradi_1491700</name>
</gene>
<evidence type="ECO:0000256" key="5">
    <source>
        <dbReference type="ARBA" id="ARBA00023136"/>
    </source>
</evidence>
<comment type="similarity">
    <text evidence="6">Belongs to the ferroportin (FP) (TC 2.A.100) family. SLC40A subfamily.</text>
</comment>
<evidence type="ECO:0000313" key="7">
    <source>
        <dbReference type="EMBL" id="KAL0412900.1"/>
    </source>
</evidence>
<evidence type="ECO:0000256" key="4">
    <source>
        <dbReference type="ARBA" id="ARBA00022989"/>
    </source>
</evidence>
<feature type="transmembrane region" description="Helical" evidence="6">
    <location>
        <begin position="188"/>
        <end position="206"/>
    </location>
</feature>
<reference evidence="7" key="2">
    <citation type="journal article" date="2024" name="Plant">
        <title>Genomic evolution and insights into agronomic trait innovations of Sesamum species.</title>
        <authorList>
            <person name="Miao H."/>
            <person name="Wang L."/>
            <person name="Qu L."/>
            <person name="Liu H."/>
            <person name="Sun Y."/>
            <person name="Le M."/>
            <person name="Wang Q."/>
            <person name="Wei S."/>
            <person name="Zheng Y."/>
            <person name="Lin W."/>
            <person name="Duan Y."/>
            <person name="Cao H."/>
            <person name="Xiong S."/>
            <person name="Wang X."/>
            <person name="Wei L."/>
            <person name="Li C."/>
            <person name="Ma Q."/>
            <person name="Ju M."/>
            <person name="Zhao R."/>
            <person name="Li G."/>
            <person name="Mu C."/>
            <person name="Tian Q."/>
            <person name="Mei H."/>
            <person name="Zhang T."/>
            <person name="Gao T."/>
            <person name="Zhang H."/>
        </authorList>
    </citation>
    <scope>NUCLEOTIDE SEQUENCE</scope>
    <source>
        <strain evidence="7">G02</strain>
    </source>
</reference>
<keyword evidence="5 6" id="KW-0472">Membrane</keyword>
<evidence type="ECO:0000256" key="2">
    <source>
        <dbReference type="ARBA" id="ARBA00022448"/>
    </source>
</evidence>
<name>A0AAW2U6P3_SESRA</name>
<comment type="caution">
    <text evidence="6">Lacks conserved residue(s) required for the propagation of feature annotation.</text>
</comment>
<keyword evidence="2 6" id="KW-0813">Transport</keyword>
<comment type="caution">
    <text evidence="7">The sequence shown here is derived from an EMBL/GenBank/DDBJ whole genome shotgun (WGS) entry which is preliminary data.</text>
</comment>
<accession>A0AAW2U6P3</accession>
<comment type="function">
    <text evidence="6">May be involved in iron transport and iron homeostasis.</text>
</comment>
<feature type="transmembrane region" description="Helical" evidence="6">
    <location>
        <begin position="264"/>
        <end position="285"/>
    </location>
</feature>
<keyword evidence="3 6" id="KW-0812">Transmembrane</keyword>
<dbReference type="EMBL" id="JACGWJ010000006">
    <property type="protein sequence ID" value="KAL0412900.1"/>
    <property type="molecule type" value="Genomic_DNA"/>
</dbReference>
<feature type="transmembrane region" description="Helical" evidence="6">
    <location>
        <begin position="58"/>
        <end position="81"/>
    </location>
</feature>
<comment type="subcellular location">
    <subcellularLocation>
        <location evidence="1 6">Membrane</location>
        <topology evidence="1 6">Multi-pass membrane protein</topology>
    </subcellularLocation>
</comment>
<dbReference type="AlphaFoldDB" id="A0AAW2U6P3"/>
<dbReference type="InterPro" id="IPR009716">
    <property type="entry name" value="Ferroportin-1"/>
</dbReference>
<dbReference type="GO" id="GO:0016020">
    <property type="term" value="C:membrane"/>
    <property type="evidence" value="ECO:0007669"/>
    <property type="project" value="UniProtKB-SubCell"/>
</dbReference>
<evidence type="ECO:0000256" key="3">
    <source>
        <dbReference type="ARBA" id="ARBA00022692"/>
    </source>
</evidence>
<dbReference type="PANTHER" id="PTHR11660">
    <property type="entry name" value="SOLUTE CARRIER FAMILY 40 MEMBER"/>
    <property type="match status" value="1"/>
</dbReference>
<evidence type="ECO:0000256" key="6">
    <source>
        <dbReference type="RuleBase" id="RU365065"/>
    </source>
</evidence>
<proteinExistence type="inferred from homology"/>
<dbReference type="Pfam" id="PF06963">
    <property type="entry name" value="FPN1"/>
    <property type="match status" value="1"/>
</dbReference>
<feature type="transmembrane region" description="Helical" evidence="6">
    <location>
        <begin position="102"/>
        <end position="122"/>
    </location>
</feature>
<organism evidence="7">
    <name type="scientific">Sesamum radiatum</name>
    <name type="common">Black benniseed</name>
    <dbReference type="NCBI Taxonomy" id="300843"/>
    <lineage>
        <taxon>Eukaryota</taxon>
        <taxon>Viridiplantae</taxon>
        <taxon>Streptophyta</taxon>
        <taxon>Embryophyta</taxon>
        <taxon>Tracheophyta</taxon>
        <taxon>Spermatophyta</taxon>
        <taxon>Magnoliopsida</taxon>
        <taxon>eudicotyledons</taxon>
        <taxon>Gunneridae</taxon>
        <taxon>Pentapetalae</taxon>
        <taxon>asterids</taxon>
        <taxon>lamiids</taxon>
        <taxon>Lamiales</taxon>
        <taxon>Pedaliaceae</taxon>
        <taxon>Sesamum</taxon>
    </lineage>
</organism>
<protein>
    <recommendedName>
        <fullName evidence="6">Solute carrier family 40 member</fullName>
    </recommendedName>
</protein>